<comment type="similarity">
    <text evidence="1">Belongs to the ROK (NagC/XylR) family.</text>
</comment>
<dbReference type="SUPFAM" id="SSF53067">
    <property type="entry name" value="Actin-like ATPase domain"/>
    <property type="match status" value="1"/>
</dbReference>
<feature type="non-terminal residue" evidence="2">
    <location>
        <position position="1"/>
    </location>
</feature>
<evidence type="ECO:0000313" key="2">
    <source>
        <dbReference type="EMBL" id="HIQ62263.1"/>
    </source>
</evidence>
<dbReference type="Proteomes" id="UP000886819">
    <property type="component" value="Unassembled WGS sequence"/>
</dbReference>
<reference evidence="2" key="2">
    <citation type="journal article" date="2021" name="PeerJ">
        <title>Extensive microbial diversity within the chicken gut microbiome revealed by metagenomics and culture.</title>
        <authorList>
            <person name="Gilroy R."/>
            <person name="Ravi A."/>
            <person name="Getino M."/>
            <person name="Pursley I."/>
            <person name="Horton D.L."/>
            <person name="Alikhan N.F."/>
            <person name="Baker D."/>
            <person name="Gharbi K."/>
            <person name="Hall N."/>
            <person name="Watson M."/>
            <person name="Adriaenssens E.M."/>
            <person name="Foster-Nyarko E."/>
            <person name="Jarju S."/>
            <person name="Secka A."/>
            <person name="Antonio M."/>
            <person name="Oren A."/>
            <person name="Chaudhuri R.R."/>
            <person name="La Ragione R."/>
            <person name="Hildebrand F."/>
            <person name="Pallen M.J."/>
        </authorList>
    </citation>
    <scope>NUCLEOTIDE SEQUENCE</scope>
    <source>
        <strain evidence="2">ChiHile30-977</strain>
    </source>
</reference>
<gene>
    <name evidence="2" type="ORF">IAA66_01590</name>
</gene>
<proteinExistence type="inferred from homology"/>
<dbReference type="PANTHER" id="PTHR18964:SF149">
    <property type="entry name" value="BIFUNCTIONAL UDP-N-ACETYLGLUCOSAMINE 2-EPIMERASE_N-ACETYLMANNOSAMINE KINASE"/>
    <property type="match status" value="1"/>
</dbReference>
<evidence type="ECO:0000313" key="3">
    <source>
        <dbReference type="Proteomes" id="UP000886819"/>
    </source>
</evidence>
<dbReference type="AlphaFoldDB" id="A0A9D0YWT6"/>
<sequence length="297" mass="32412">LISDDGEIIKKKRYEWRSYDADEIIKQICTAVDAMRQGYPDWHPELIGMTIPGLADAQKGIWKRSGFMGVRNLPIAPILQETYQMPTFIDNDCRACALAEKRFGTARDCDDFFYITVSNGIGGALFLNGKLYTGAGGSSGEIGQIVVEEGGRSSHGRLRGTLEAYASARGLMANYLEAGGWERVQGKRMDGRMLSALADEGDSAAKRAFERQGYYLGKALAMVCNLLDPERIVIGGGLSLAFRHYRQSLEAELEKGLMMGHDPRLCVLPSILGYEGALLGAAAVALRAVDREESESG</sequence>
<dbReference type="Gene3D" id="3.30.420.40">
    <property type="match status" value="2"/>
</dbReference>
<protein>
    <submittedName>
        <fullName evidence="2">ROK family protein</fullName>
    </submittedName>
</protein>
<comment type="caution">
    <text evidence="2">The sequence shown here is derived from an EMBL/GenBank/DDBJ whole genome shotgun (WGS) entry which is preliminary data.</text>
</comment>
<dbReference type="InterPro" id="IPR000600">
    <property type="entry name" value="ROK"/>
</dbReference>
<reference evidence="2" key="1">
    <citation type="submission" date="2020-10" db="EMBL/GenBank/DDBJ databases">
        <authorList>
            <person name="Gilroy R."/>
        </authorList>
    </citation>
    <scope>NUCLEOTIDE SEQUENCE</scope>
    <source>
        <strain evidence="2">ChiHile30-977</strain>
    </source>
</reference>
<organism evidence="2 3">
    <name type="scientific">Candidatus Avichristensenella intestinipullorum</name>
    <dbReference type="NCBI Taxonomy" id="2840693"/>
    <lineage>
        <taxon>Bacteria</taxon>
        <taxon>Bacillati</taxon>
        <taxon>Bacillota</taxon>
        <taxon>Clostridia</taxon>
        <taxon>Candidatus Avichristensenella</taxon>
    </lineage>
</organism>
<name>A0A9D0YWT6_9FIRM</name>
<dbReference type="Pfam" id="PF00480">
    <property type="entry name" value="ROK"/>
    <property type="match status" value="1"/>
</dbReference>
<dbReference type="PANTHER" id="PTHR18964">
    <property type="entry name" value="ROK (REPRESSOR, ORF, KINASE) FAMILY"/>
    <property type="match status" value="1"/>
</dbReference>
<dbReference type="InterPro" id="IPR043129">
    <property type="entry name" value="ATPase_NBD"/>
</dbReference>
<dbReference type="EMBL" id="DVFI01000024">
    <property type="protein sequence ID" value="HIQ62263.1"/>
    <property type="molecule type" value="Genomic_DNA"/>
</dbReference>
<accession>A0A9D0YWT6</accession>
<evidence type="ECO:0000256" key="1">
    <source>
        <dbReference type="ARBA" id="ARBA00006479"/>
    </source>
</evidence>